<protein>
    <submittedName>
        <fullName evidence="3">Nucleotide-binding universal stress protein, UspA family</fullName>
    </submittedName>
</protein>
<dbReference type="CDD" id="cd00293">
    <property type="entry name" value="USP-like"/>
    <property type="match status" value="1"/>
</dbReference>
<dbReference type="PRINTS" id="PR01438">
    <property type="entry name" value="UNVRSLSTRESS"/>
</dbReference>
<name>A0A1W2HBN4_9BACT</name>
<organism evidence="3 4">
    <name type="scientific">Aquiflexum balticum DSM 16537</name>
    <dbReference type="NCBI Taxonomy" id="758820"/>
    <lineage>
        <taxon>Bacteria</taxon>
        <taxon>Pseudomonadati</taxon>
        <taxon>Bacteroidota</taxon>
        <taxon>Cytophagia</taxon>
        <taxon>Cytophagales</taxon>
        <taxon>Cyclobacteriaceae</taxon>
        <taxon>Aquiflexum</taxon>
    </lineage>
</organism>
<sequence>MKKILYTTDFSKNAEQALPIALKLAKKHHAEIHLLHVFDIPTSWDYPYTEEPLEMERQAIRESEKKLNELFVQYSSDSVEGLKVIYHVIENPSVVDGVLSCIHDVNPDILVIGTKGGSKAREIIVGSSTKSLLSKSPVPVLAIPENISSMEFERILYASDLYEEDIKALEQLIHILEPFQPLIRVVHISNHDANFEAKKIEWFKELLKDRNLNKNIELIHHLSSSIAEGLESILSKNNFDLLVMLEKERHGIIDHLFHKDLVKKMEFRTRIPLLSFNQHHIK</sequence>
<evidence type="ECO:0000313" key="3">
    <source>
        <dbReference type="EMBL" id="SMD46016.1"/>
    </source>
</evidence>
<gene>
    <name evidence="3" type="ORF">SAMN00777080_4692</name>
</gene>
<proteinExistence type="inferred from homology"/>
<evidence type="ECO:0000256" key="1">
    <source>
        <dbReference type="ARBA" id="ARBA00008791"/>
    </source>
</evidence>
<dbReference type="OrthoDB" id="1522603at2"/>
<dbReference type="EMBL" id="LT838813">
    <property type="protein sequence ID" value="SMD46016.1"/>
    <property type="molecule type" value="Genomic_DNA"/>
</dbReference>
<keyword evidence="4" id="KW-1185">Reference proteome</keyword>
<dbReference type="STRING" id="758820.SAMN00777080_4692"/>
<dbReference type="AlphaFoldDB" id="A0A1W2HBN4"/>
<dbReference type="Proteomes" id="UP000192333">
    <property type="component" value="Chromosome I"/>
</dbReference>
<accession>A0A1W2HBN4</accession>
<evidence type="ECO:0000259" key="2">
    <source>
        <dbReference type="Pfam" id="PF00582"/>
    </source>
</evidence>
<dbReference type="PANTHER" id="PTHR46268:SF6">
    <property type="entry name" value="UNIVERSAL STRESS PROTEIN UP12"/>
    <property type="match status" value="1"/>
</dbReference>
<dbReference type="InterPro" id="IPR006016">
    <property type="entry name" value="UspA"/>
</dbReference>
<dbReference type="Pfam" id="PF00582">
    <property type="entry name" value="Usp"/>
    <property type="match status" value="1"/>
</dbReference>
<dbReference type="InterPro" id="IPR006015">
    <property type="entry name" value="Universal_stress_UspA"/>
</dbReference>
<dbReference type="PANTHER" id="PTHR46268">
    <property type="entry name" value="STRESS RESPONSE PROTEIN NHAX"/>
    <property type="match status" value="1"/>
</dbReference>
<comment type="similarity">
    <text evidence="1">Belongs to the universal stress protein A family.</text>
</comment>
<dbReference type="Gene3D" id="3.40.50.12370">
    <property type="match status" value="1"/>
</dbReference>
<evidence type="ECO:0000313" key="4">
    <source>
        <dbReference type="Proteomes" id="UP000192333"/>
    </source>
</evidence>
<dbReference type="RefSeq" id="WP_084122967.1">
    <property type="nucleotide sequence ID" value="NZ_LT838813.1"/>
</dbReference>
<dbReference type="SUPFAM" id="SSF52402">
    <property type="entry name" value="Adenine nucleotide alpha hydrolases-like"/>
    <property type="match status" value="2"/>
</dbReference>
<feature type="domain" description="UspA" evidence="2">
    <location>
        <begin position="1"/>
        <end position="144"/>
    </location>
</feature>
<reference evidence="4" key="1">
    <citation type="submission" date="2017-04" db="EMBL/GenBank/DDBJ databases">
        <authorList>
            <person name="Varghese N."/>
            <person name="Submissions S."/>
        </authorList>
    </citation>
    <scope>NUCLEOTIDE SEQUENCE [LARGE SCALE GENOMIC DNA]</scope>
    <source>
        <strain evidence="4">DSM 16537</strain>
    </source>
</reference>